<sequence length="39" mass="4890">MLKLVMRLWHWLTDAYEFHCPYCQSDELCEECLHFWAIK</sequence>
<evidence type="ECO:0000313" key="1">
    <source>
        <dbReference type="EMBL" id="MDQ0347370.1"/>
    </source>
</evidence>
<reference evidence="1 2" key="1">
    <citation type="submission" date="2023-07" db="EMBL/GenBank/DDBJ databases">
        <title>Genomic Encyclopedia of Type Strains, Phase IV (KMG-IV): sequencing the most valuable type-strain genomes for metagenomic binning, comparative biology and taxonomic classification.</title>
        <authorList>
            <person name="Goeker M."/>
        </authorList>
    </citation>
    <scope>NUCLEOTIDE SEQUENCE [LARGE SCALE GENOMIC DNA]</scope>
    <source>
        <strain evidence="1 2">DSM 1277</strain>
    </source>
</reference>
<name>A0ABU0DG18_9HYPH</name>
<dbReference type="Proteomes" id="UP001238467">
    <property type="component" value="Unassembled WGS sequence"/>
</dbReference>
<dbReference type="EMBL" id="JAUSUH010000003">
    <property type="protein sequence ID" value="MDQ0347370.1"/>
    <property type="molecule type" value="Genomic_DNA"/>
</dbReference>
<accession>A0ABU0DG18</accession>
<keyword evidence="2" id="KW-1185">Reference proteome</keyword>
<protein>
    <submittedName>
        <fullName evidence="1">Uncharacterized protein</fullName>
    </submittedName>
</protein>
<comment type="caution">
    <text evidence="1">The sequence shown here is derived from an EMBL/GenBank/DDBJ whole genome shotgun (WGS) entry which is preliminary data.</text>
</comment>
<proteinExistence type="predicted"/>
<organism evidence="1 2">
    <name type="scientific">Ancylobacter vacuolatus</name>
    <dbReference type="NCBI Taxonomy" id="223389"/>
    <lineage>
        <taxon>Bacteria</taxon>
        <taxon>Pseudomonadati</taxon>
        <taxon>Pseudomonadota</taxon>
        <taxon>Alphaproteobacteria</taxon>
        <taxon>Hyphomicrobiales</taxon>
        <taxon>Xanthobacteraceae</taxon>
        <taxon>Ancylobacter</taxon>
    </lineage>
</organism>
<evidence type="ECO:0000313" key="2">
    <source>
        <dbReference type="Proteomes" id="UP001238467"/>
    </source>
</evidence>
<gene>
    <name evidence="1" type="ORF">J2S76_001794</name>
</gene>